<proteinExistence type="predicted"/>
<dbReference type="PANTHER" id="PTHR24103">
    <property type="entry name" value="E3 UBIQUITIN-PROTEIN LIGASE TRIM"/>
    <property type="match status" value="1"/>
</dbReference>
<dbReference type="InterPro" id="IPR003877">
    <property type="entry name" value="SPRY_dom"/>
</dbReference>
<dbReference type="InterPro" id="IPR013320">
    <property type="entry name" value="ConA-like_dom_sf"/>
</dbReference>
<dbReference type="Proteomes" id="UP001044222">
    <property type="component" value="Unassembled WGS sequence"/>
</dbReference>
<dbReference type="InterPro" id="IPR003879">
    <property type="entry name" value="Butyrophylin_SPRY"/>
</dbReference>
<dbReference type="Gene3D" id="2.60.120.920">
    <property type="match status" value="1"/>
</dbReference>
<dbReference type="PROSITE" id="PS50188">
    <property type="entry name" value="B302_SPRY"/>
    <property type="match status" value="1"/>
</dbReference>
<keyword evidence="3" id="KW-1185">Reference proteome</keyword>
<name>A0A9D3S9T8_ANGAN</name>
<evidence type="ECO:0000313" key="3">
    <source>
        <dbReference type="Proteomes" id="UP001044222"/>
    </source>
</evidence>
<evidence type="ECO:0000259" key="1">
    <source>
        <dbReference type="PROSITE" id="PS50188"/>
    </source>
</evidence>
<protein>
    <recommendedName>
        <fullName evidence="1">B30.2/SPRY domain-containing protein</fullName>
    </recommendedName>
</protein>
<dbReference type="PRINTS" id="PR01407">
    <property type="entry name" value="BUTYPHLNCDUF"/>
</dbReference>
<organism evidence="2 3">
    <name type="scientific">Anguilla anguilla</name>
    <name type="common">European freshwater eel</name>
    <name type="synonym">Muraena anguilla</name>
    <dbReference type="NCBI Taxonomy" id="7936"/>
    <lineage>
        <taxon>Eukaryota</taxon>
        <taxon>Metazoa</taxon>
        <taxon>Chordata</taxon>
        <taxon>Craniata</taxon>
        <taxon>Vertebrata</taxon>
        <taxon>Euteleostomi</taxon>
        <taxon>Actinopterygii</taxon>
        <taxon>Neopterygii</taxon>
        <taxon>Teleostei</taxon>
        <taxon>Anguilliformes</taxon>
        <taxon>Anguillidae</taxon>
        <taxon>Anguilla</taxon>
    </lineage>
</organism>
<dbReference type="InterPro" id="IPR050143">
    <property type="entry name" value="TRIM/RBCC"/>
</dbReference>
<gene>
    <name evidence="2" type="ORF">ANANG_G00046240</name>
</gene>
<dbReference type="CDD" id="cd12893">
    <property type="entry name" value="SPRY_PRY_TRIM35"/>
    <property type="match status" value="1"/>
</dbReference>
<accession>A0A9D3S9T8</accession>
<feature type="domain" description="B30.2/SPRY" evidence="1">
    <location>
        <begin position="43"/>
        <end position="209"/>
    </location>
</feature>
<dbReference type="InterPro" id="IPR006574">
    <property type="entry name" value="PRY"/>
</dbReference>
<feature type="non-terminal residue" evidence="2">
    <location>
        <position position="1"/>
    </location>
</feature>
<dbReference type="FunFam" id="2.60.120.920:FF:000004">
    <property type="entry name" value="Butyrophilin subfamily 1 member A1"/>
    <property type="match status" value="1"/>
</dbReference>
<dbReference type="InterPro" id="IPR001870">
    <property type="entry name" value="B30.2/SPRY"/>
</dbReference>
<dbReference type="SMART" id="SM00589">
    <property type="entry name" value="PRY"/>
    <property type="match status" value="1"/>
</dbReference>
<dbReference type="Pfam" id="PF13765">
    <property type="entry name" value="PRY"/>
    <property type="match status" value="1"/>
</dbReference>
<dbReference type="EMBL" id="JAFIRN010000002">
    <property type="protein sequence ID" value="KAG5855177.1"/>
    <property type="molecule type" value="Genomic_DNA"/>
</dbReference>
<reference evidence="2" key="1">
    <citation type="submission" date="2021-01" db="EMBL/GenBank/DDBJ databases">
        <title>A chromosome-scale assembly of European eel, Anguilla anguilla.</title>
        <authorList>
            <person name="Henkel C."/>
            <person name="Jong-Raadsen S.A."/>
            <person name="Dufour S."/>
            <person name="Weltzien F.-A."/>
            <person name="Palstra A.P."/>
            <person name="Pelster B."/>
            <person name="Spaink H.P."/>
            <person name="Van Den Thillart G.E."/>
            <person name="Jansen H."/>
            <person name="Zahm M."/>
            <person name="Klopp C."/>
            <person name="Cedric C."/>
            <person name="Louis A."/>
            <person name="Berthelot C."/>
            <person name="Parey E."/>
            <person name="Roest Crollius H."/>
            <person name="Montfort J."/>
            <person name="Robinson-Rechavi M."/>
            <person name="Bucao C."/>
            <person name="Bouchez O."/>
            <person name="Gislard M."/>
            <person name="Lluch J."/>
            <person name="Milhes M."/>
            <person name="Lampietro C."/>
            <person name="Lopez Roques C."/>
            <person name="Donnadieu C."/>
            <person name="Braasch I."/>
            <person name="Desvignes T."/>
            <person name="Postlethwait J."/>
            <person name="Bobe J."/>
            <person name="Guiguen Y."/>
            <person name="Dirks R."/>
        </authorList>
    </citation>
    <scope>NUCLEOTIDE SEQUENCE</scope>
    <source>
        <strain evidence="2">Tag_6206</strain>
        <tissue evidence="2">Liver</tissue>
    </source>
</reference>
<comment type="caution">
    <text evidence="2">The sequence shown here is derived from an EMBL/GenBank/DDBJ whole genome shotgun (WGS) entry which is preliminary data.</text>
</comment>
<dbReference type="SUPFAM" id="SSF49899">
    <property type="entry name" value="Concanavalin A-like lectins/glucanases"/>
    <property type="match status" value="1"/>
</dbReference>
<dbReference type="Pfam" id="PF00622">
    <property type="entry name" value="SPRY"/>
    <property type="match status" value="1"/>
</dbReference>
<feature type="non-terminal residue" evidence="2">
    <location>
        <position position="209"/>
    </location>
</feature>
<dbReference type="AlphaFoldDB" id="A0A9D3S9T8"/>
<sequence>IHLITIVLLRVFQSYKNIKERAQCTLQDPELLSGALIDVAKHLGNLKFRVWEKMLEMVQYTPVVLDPNTAAPWLSLSDDLTTVRDTDTYQNYPDNPERFSDCVFVLGSAGFTSGTHSWEVKVGNQPVWDIGVVKESISRKGKITCSPERGSWVLTLRNGDKYIGADGTDLTLKRKPQSIRVQLDYDRGEVSFFDSSDMSVIYTFKDTFT</sequence>
<evidence type="ECO:0000313" key="2">
    <source>
        <dbReference type="EMBL" id="KAG5855177.1"/>
    </source>
</evidence>
<dbReference type="InterPro" id="IPR043136">
    <property type="entry name" value="B30.2/SPRY_sf"/>
</dbReference>